<keyword evidence="2" id="KW-1185">Reference proteome</keyword>
<proteinExistence type="predicted"/>
<dbReference type="Proteomes" id="UP000053660">
    <property type="component" value="Unassembled WGS sequence"/>
</dbReference>
<organism evidence="1 2">
    <name type="scientific">Oesophagostomum dentatum</name>
    <name type="common">Nodular worm</name>
    <dbReference type="NCBI Taxonomy" id="61180"/>
    <lineage>
        <taxon>Eukaryota</taxon>
        <taxon>Metazoa</taxon>
        <taxon>Ecdysozoa</taxon>
        <taxon>Nematoda</taxon>
        <taxon>Chromadorea</taxon>
        <taxon>Rhabditida</taxon>
        <taxon>Rhabditina</taxon>
        <taxon>Rhabditomorpha</taxon>
        <taxon>Strongyloidea</taxon>
        <taxon>Strongylidae</taxon>
        <taxon>Oesophagostomum</taxon>
    </lineage>
</organism>
<name>A0A0B1S879_OESDE</name>
<sequence>MPVSSECIISVGNNSDFTDLRIDFTHHLRRVNFLRSKIQKQVTKAVNKRVPAMVSSMIYNELNPRLLTLKRKLQETEFLNLTNFDEQWTLQWVARNNFLRLSLKPKK</sequence>
<gene>
    <name evidence="1" type="ORF">OESDEN_19195</name>
</gene>
<dbReference type="Gene3D" id="3.15.10.10">
    <property type="entry name" value="Bactericidal permeability-increasing protein, domain 1"/>
    <property type="match status" value="1"/>
</dbReference>
<evidence type="ECO:0000313" key="2">
    <source>
        <dbReference type="Proteomes" id="UP000053660"/>
    </source>
</evidence>
<evidence type="ECO:0000313" key="1">
    <source>
        <dbReference type="EMBL" id="KHJ81119.1"/>
    </source>
</evidence>
<dbReference type="AlphaFoldDB" id="A0A0B1S879"/>
<accession>A0A0B1S879</accession>
<dbReference type="EMBL" id="KN593882">
    <property type="protein sequence ID" value="KHJ81119.1"/>
    <property type="molecule type" value="Genomic_DNA"/>
</dbReference>
<protein>
    <submittedName>
        <fullName evidence="1">Uncharacterized protein</fullName>
    </submittedName>
</protein>
<reference evidence="1 2" key="1">
    <citation type="submission" date="2014-03" db="EMBL/GenBank/DDBJ databases">
        <title>Draft genome of the hookworm Oesophagostomum dentatum.</title>
        <authorList>
            <person name="Mitreva M."/>
        </authorList>
    </citation>
    <scope>NUCLEOTIDE SEQUENCE [LARGE SCALE GENOMIC DNA]</scope>
    <source>
        <strain evidence="1 2">OD-Hann</strain>
    </source>
</reference>